<evidence type="ECO:0000256" key="2">
    <source>
        <dbReference type="SAM" id="Phobius"/>
    </source>
</evidence>
<dbReference type="EMBL" id="AFZF02000009">
    <property type="protein sequence ID" value="EHL18476.1"/>
    <property type="molecule type" value="Genomic_DNA"/>
</dbReference>
<evidence type="ECO:0000313" key="4">
    <source>
        <dbReference type="Proteomes" id="UP000017818"/>
    </source>
</evidence>
<dbReference type="OrthoDB" id="2087365at2"/>
<evidence type="ECO:0000313" key="3">
    <source>
        <dbReference type="EMBL" id="EHL18476.1"/>
    </source>
</evidence>
<feature type="coiled-coil region" evidence="1">
    <location>
        <begin position="47"/>
        <end position="95"/>
    </location>
</feature>
<gene>
    <name evidence="3" type="ORF">HMPREF9630_00201</name>
</gene>
<reference evidence="3 4" key="1">
    <citation type="submission" date="2012-05" db="EMBL/GenBank/DDBJ databases">
        <title>The Genome Sequence of Eubacteriaceae bacterium CM2.</title>
        <authorList>
            <consortium name="The Broad Institute Genome Sequencing Platform"/>
            <person name="Earl A."/>
            <person name="Ward D."/>
            <person name="Feldgarden M."/>
            <person name="Gevers D."/>
            <person name="Sizova M."/>
            <person name="Hazen A."/>
            <person name="Epstein S."/>
            <person name="Walker B."/>
            <person name="Young S.K."/>
            <person name="Zeng Q."/>
            <person name="Gargeya S."/>
            <person name="Fitzgerald M."/>
            <person name="Haas B."/>
            <person name="Abouelleil A."/>
            <person name="Alvarado L."/>
            <person name="Arachchi H.M."/>
            <person name="Berlin A."/>
            <person name="Chapman S.B."/>
            <person name="Goldberg J."/>
            <person name="Griggs A."/>
            <person name="Gujja S."/>
            <person name="Hansen M."/>
            <person name="Howarth C."/>
            <person name="Imamovic A."/>
            <person name="Larimer J."/>
            <person name="McCowen C."/>
            <person name="Montmayeur A."/>
            <person name="Murphy C."/>
            <person name="Neiman D."/>
            <person name="Pearson M."/>
            <person name="Priest M."/>
            <person name="Roberts A."/>
            <person name="Saif S."/>
            <person name="Shea T."/>
            <person name="Sisk P."/>
            <person name="Sykes S."/>
            <person name="Wortman J."/>
            <person name="Nusbaum C."/>
            <person name="Birren B."/>
        </authorList>
    </citation>
    <scope>NUCLEOTIDE SEQUENCE [LARGE SCALE GENOMIC DNA]</scope>
    <source>
        <strain evidence="3 4">CM2</strain>
    </source>
</reference>
<sequence>MTVELSILISVVSVSFAIYAGLSNLKRNQTQDDKNNASQMTTVIVKLENIGNGIAEIKSEMSNAKEDIRENRERIVKVEESAKQSHKRLDSLESQLRGVYEKEN</sequence>
<accession>V9HLK6</accession>
<name>V9HLK6_9FIRM</name>
<dbReference type="RefSeq" id="WP_009527687.1">
    <property type="nucleotide sequence ID" value="NZ_JH815225.1"/>
</dbReference>
<keyword evidence="2" id="KW-1133">Transmembrane helix</keyword>
<keyword evidence="1" id="KW-0175">Coiled coil</keyword>
<organism evidence="3 4">
    <name type="scientific">Peptoanaerobacter stomatis</name>
    <dbReference type="NCBI Taxonomy" id="796937"/>
    <lineage>
        <taxon>Bacteria</taxon>
        <taxon>Bacillati</taxon>
        <taxon>Bacillota</taxon>
        <taxon>Clostridia</taxon>
        <taxon>Peptostreptococcales</taxon>
        <taxon>Filifactoraceae</taxon>
        <taxon>Peptoanaerobacter</taxon>
    </lineage>
</organism>
<proteinExistence type="predicted"/>
<dbReference type="AlphaFoldDB" id="V9HLK6"/>
<dbReference type="Proteomes" id="UP000017818">
    <property type="component" value="Unassembled WGS sequence"/>
</dbReference>
<protein>
    <submittedName>
        <fullName evidence="3">Uncharacterized protein</fullName>
    </submittedName>
</protein>
<feature type="transmembrane region" description="Helical" evidence="2">
    <location>
        <begin position="6"/>
        <end position="25"/>
    </location>
</feature>
<keyword evidence="2" id="KW-0472">Membrane</keyword>
<keyword evidence="2" id="KW-0812">Transmembrane</keyword>
<evidence type="ECO:0000256" key="1">
    <source>
        <dbReference type="SAM" id="Coils"/>
    </source>
</evidence>
<dbReference type="HOGENOM" id="CLU_169506_1_0_9"/>
<comment type="caution">
    <text evidence="3">The sequence shown here is derived from an EMBL/GenBank/DDBJ whole genome shotgun (WGS) entry which is preliminary data.</text>
</comment>